<keyword evidence="1" id="KW-0378">Hydrolase</keyword>
<dbReference type="Gene3D" id="1.10.530.10">
    <property type="match status" value="1"/>
</dbReference>
<dbReference type="InterPro" id="IPR002901">
    <property type="entry name" value="MGlyc_endo_b_GlcNAc-like_dom"/>
</dbReference>
<evidence type="ECO:0000259" key="3">
    <source>
        <dbReference type="SMART" id="SM00047"/>
    </source>
</evidence>
<accession>A0A7W5AV51</accession>
<reference evidence="4 5" key="1">
    <citation type="submission" date="2020-08" db="EMBL/GenBank/DDBJ databases">
        <title>Genomic Encyclopedia of Type Strains, Phase III (KMG-III): the genomes of soil and plant-associated and newly described type strains.</title>
        <authorList>
            <person name="Whitman W."/>
        </authorList>
    </citation>
    <scope>NUCLEOTIDE SEQUENCE [LARGE SCALE GENOMIC DNA]</scope>
    <source>
        <strain evidence="4 5">CECT 5862</strain>
    </source>
</reference>
<dbReference type="Pfam" id="PF01832">
    <property type="entry name" value="Glucosaminidase"/>
    <property type="match status" value="1"/>
</dbReference>
<sequence length="261" mass="28036">MAVFYSTQQFIAMLAPIAALNAAATGVPASLTIAQGILESSSGNSGLAASANNLFGIKGSGPAGSVLMPTREQRADGTVYTVNARFRAYNSWSESVADHSQLLARGVSWNRSIYHGALRTDGRSAARALQAAGYATDINYANKLIALIDRYQLVQYDQAKGEEPMTAEEKAAFDELAATVRQQAQLIASLTVSKNTLKDWLTSVDGRLKQVEGQAQLPAPSWFVDEFGTDDLDGLITNKSGSLDFWRTLAIVLRMRNAGLL</sequence>
<dbReference type="Gene3D" id="4.10.80.30">
    <property type="entry name" value="DNA polymerase, domain 6"/>
    <property type="match status" value="1"/>
</dbReference>
<dbReference type="PANTHER" id="PTHR33308:SF9">
    <property type="entry name" value="PEPTIDOGLYCAN HYDROLASE FLGJ"/>
    <property type="match status" value="1"/>
</dbReference>
<protein>
    <recommendedName>
        <fullName evidence="3">Mannosyl-glycoprotein endo-beta-N-acetylglucosamidase-like domain-containing protein</fullName>
    </recommendedName>
</protein>
<keyword evidence="2" id="KW-0732">Signal</keyword>
<evidence type="ECO:0000256" key="1">
    <source>
        <dbReference type="ARBA" id="ARBA00022801"/>
    </source>
</evidence>
<dbReference type="RefSeq" id="WP_183598294.1">
    <property type="nucleotide sequence ID" value="NZ_JACHXK010000002.1"/>
</dbReference>
<evidence type="ECO:0000256" key="2">
    <source>
        <dbReference type="SAM" id="SignalP"/>
    </source>
</evidence>
<evidence type="ECO:0000313" key="5">
    <source>
        <dbReference type="Proteomes" id="UP000570361"/>
    </source>
</evidence>
<dbReference type="AlphaFoldDB" id="A0A7W5AV51"/>
<comment type="caution">
    <text evidence="4">The sequence shown here is derived from an EMBL/GenBank/DDBJ whole genome shotgun (WGS) entry which is preliminary data.</text>
</comment>
<feature type="signal peptide" evidence="2">
    <location>
        <begin position="1"/>
        <end position="24"/>
    </location>
</feature>
<dbReference type="Proteomes" id="UP000570361">
    <property type="component" value="Unassembled WGS sequence"/>
</dbReference>
<evidence type="ECO:0000313" key="4">
    <source>
        <dbReference type="EMBL" id="MBB3109338.1"/>
    </source>
</evidence>
<feature type="domain" description="Mannosyl-glycoprotein endo-beta-N-acetylglucosamidase-like" evidence="3">
    <location>
        <begin position="1"/>
        <end position="157"/>
    </location>
</feature>
<dbReference type="PANTHER" id="PTHR33308">
    <property type="entry name" value="PEPTIDOGLYCAN HYDROLASE FLGJ"/>
    <property type="match status" value="1"/>
</dbReference>
<feature type="chain" id="PRO_5039401105" description="Mannosyl-glycoprotein endo-beta-N-acetylglucosamidase-like domain-containing protein" evidence="2">
    <location>
        <begin position="25"/>
        <end position="261"/>
    </location>
</feature>
<dbReference type="SMART" id="SM00047">
    <property type="entry name" value="LYZ2"/>
    <property type="match status" value="1"/>
</dbReference>
<name>A0A7W5AV51_9BACL</name>
<dbReference type="InterPro" id="IPR051056">
    <property type="entry name" value="Glycosyl_Hydrolase_73"/>
</dbReference>
<dbReference type="EMBL" id="JACHXK010000002">
    <property type="protein sequence ID" value="MBB3109338.1"/>
    <property type="molecule type" value="Genomic_DNA"/>
</dbReference>
<keyword evidence="5" id="KW-1185">Reference proteome</keyword>
<dbReference type="GO" id="GO:0004040">
    <property type="term" value="F:amidase activity"/>
    <property type="evidence" value="ECO:0007669"/>
    <property type="project" value="InterPro"/>
</dbReference>
<dbReference type="PRINTS" id="PR01002">
    <property type="entry name" value="FLGFLGJ"/>
</dbReference>
<organism evidence="4 5">
    <name type="scientific">Paenibacillus phyllosphaerae</name>
    <dbReference type="NCBI Taxonomy" id="274593"/>
    <lineage>
        <taxon>Bacteria</taxon>
        <taxon>Bacillati</taxon>
        <taxon>Bacillota</taxon>
        <taxon>Bacilli</taxon>
        <taxon>Bacillales</taxon>
        <taxon>Paenibacillaceae</taxon>
        <taxon>Paenibacillus</taxon>
    </lineage>
</organism>
<proteinExistence type="predicted"/>
<gene>
    <name evidence="4" type="ORF">FHS18_001390</name>
</gene>